<accession>A0A8H7S012</accession>
<keyword evidence="4" id="KW-0812">Transmembrane</keyword>
<dbReference type="FunFam" id="1.10.442.10:FF:000002">
    <property type="entry name" value="Cytochrome c oxidase subunit V"/>
    <property type="match status" value="1"/>
</dbReference>
<evidence type="ECO:0000256" key="6">
    <source>
        <dbReference type="ARBA" id="ARBA00022946"/>
    </source>
</evidence>
<dbReference type="AlphaFoldDB" id="A0A8H7S012"/>
<dbReference type="EMBL" id="JAEPRB010000166">
    <property type="protein sequence ID" value="KAG2219750.1"/>
    <property type="molecule type" value="Genomic_DNA"/>
</dbReference>
<evidence type="ECO:0000313" key="11">
    <source>
        <dbReference type="EMBL" id="KAG2219750.1"/>
    </source>
</evidence>
<evidence type="ECO:0000256" key="8">
    <source>
        <dbReference type="ARBA" id="ARBA00023002"/>
    </source>
</evidence>
<evidence type="ECO:0000256" key="5">
    <source>
        <dbReference type="ARBA" id="ARBA00022792"/>
    </source>
</evidence>
<keyword evidence="7" id="KW-1133">Transmembrane helix</keyword>
<evidence type="ECO:0000256" key="2">
    <source>
        <dbReference type="ARBA" id="ARBA00004673"/>
    </source>
</evidence>
<keyword evidence="9" id="KW-0496">Mitochondrion</keyword>
<reference evidence="11 12" key="1">
    <citation type="submission" date="2020-12" db="EMBL/GenBank/DDBJ databases">
        <title>Metabolic potential, ecology and presence of endohyphal bacteria is reflected in genomic diversity of Mucoromycotina.</title>
        <authorList>
            <person name="Muszewska A."/>
            <person name="Okrasinska A."/>
            <person name="Steczkiewicz K."/>
            <person name="Drgas O."/>
            <person name="Orlowska M."/>
            <person name="Perlinska-Lenart U."/>
            <person name="Aleksandrzak-Piekarczyk T."/>
            <person name="Szatraj K."/>
            <person name="Zielenkiewicz U."/>
            <person name="Pilsyk S."/>
            <person name="Malc E."/>
            <person name="Mieczkowski P."/>
            <person name="Kruszewska J.S."/>
            <person name="Biernat P."/>
            <person name="Pawlowska J."/>
        </authorList>
    </citation>
    <scope>NUCLEOTIDE SEQUENCE [LARGE SCALE GENOMIC DNA]</scope>
    <source>
        <strain evidence="11 12">CBS 142.35</strain>
    </source>
</reference>
<evidence type="ECO:0008006" key="13">
    <source>
        <dbReference type="Google" id="ProtNLM"/>
    </source>
</evidence>
<comment type="pathway">
    <text evidence="2">Energy metabolism; oxidative phosphorylation.</text>
</comment>
<evidence type="ECO:0000256" key="1">
    <source>
        <dbReference type="ARBA" id="ARBA00004434"/>
    </source>
</evidence>
<comment type="subcellular location">
    <subcellularLocation>
        <location evidence="1">Mitochondrion inner membrane</location>
        <topology evidence="1">Single-pass membrane protein</topology>
    </subcellularLocation>
</comment>
<evidence type="ECO:0000256" key="9">
    <source>
        <dbReference type="ARBA" id="ARBA00023128"/>
    </source>
</evidence>
<dbReference type="Gene3D" id="1.10.442.10">
    <property type="entry name" value="Cytochrome c oxidase subunit IV"/>
    <property type="match status" value="1"/>
</dbReference>
<evidence type="ECO:0000256" key="3">
    <source>
        <dbReference type="ARBA" id="ARBA00008135"/>
    </source>
</evidence>
<dbReference type="GO" id="GO:0045277">
    <property type="term" value="C:respiratory chain complex IV"/>
    <property type="evidence" value="ECO:0007669"/>
    <property type="project" value="InterPro"/>
</dbReference>
<evidence type="ECO:0000256" key="10">
    <source>
        <dbReference type="ARBA" id="ARBA00023136"/>
    </source>
</evidence>
<evidence type="ECO:0000313" key="12">
    <source>
        <dbReference type="Proteomes" id="UP000646827"/>
    </source>
</evidence>
<dbReference type="Pfam" id="PF02936">
    <property type="entry name" value="COX4"/>
    <property type="match status" value="1"/>
</dbReference>
<gene>
    <name evidence="11" type="ORF">INT45_007789</name>
</gene>
<dbReference type="PANTHER" id="PTHR10707">
    <property type="entry name" value="CYTOCHROME C OXIDASE SUBUNIT IV"/>
    <property type="match status" value="1"/>
</dbReference>
<name>A0A8H7S012_9FUNG</name>
<organism evidence="11 12">
    <name type="scientific">Circinella minor</name>
    <dbReference type="NCBI Taxonomy" id="1195481"/>
    <lineage>
        <taxon>Eukaryota</taxon>
        <taxon>Fungi</taxon>
        <taxon>Fungi incertae sedis</taxon>
        <taxon>Mucoromycota</taxon>
        <taxon>Mucoromycotina</taxon>
        <taxon>Mucoromycetes</taxon>
        <taxon>Mucorales</taxon>
        <taxon>Lichtheimiaceae</taxon>
        <taxon>Circinella</taxon>
    </lineage>
</organism>
<dbReference type="GO" id="GO:0006123">
    <property type="term" value="P:mitochondrial electron transport, cytochrome c to oxygen"/>
    <property type="evidence" value="ECO:0007669"/>
    <property type="project" value="InterPro"/>
</dbReference>
<dbReference type="PANTHER" id="PTHR10707:SF10">
    <property type="entry name" value="CYTOCHROME C OXIDASE SUBUNIT 4"/>
    <property type="match status" value="1"/>
</dbReference>
<keyword evidence="6" id="KW-0809">Transit peptide</keyword>
<comment type="similarity">
    <text evidence="3">Belongs to the cytochrome c oxidase IV family.</text>
</comment>
<dbReference type="Proteomes" id="UP000646827">
    <property type="component" value="Unassembled WGS sequence"/>
</dbReference>
<evidence type="ECO:0000256" key="4">
    <source>
        <dbReference type="ARBA" id="ARBA00022692"/>
    </source>
</evidence>
<dbReference type="InterPro" id="IPR004203">
    <property type="entry name" value="Cyt_c_oxidase_su4_fam"/>
</dbReference>
<comment type="caution">
    <text evidence="11">The sequence shown here is derived from an EMBL/GenBank/DDBJ whole genome shotgun (WGS) entry which is preliminary data.</text>
</comment>
<dbReference type="GO" id="GO:0005743">
    <property type="term" value="C:mitochondrial inner membrane"/>
    <property type="evidence" value="ECO:0007669"/>
    <property type="project" value="UniProtKB-SubCell"/>
</dbReference>
<dbReference type="GO" id="GO:0016491">
    <property type="term" value="F:oxidoreductase activity"/>
    <property type="evidence" value="ECO:0007669"/>
    <property type="project" value="UniProtKB-KW"/>
</dbReference>
<keyword evidence="12" id="KW-1185">Reference proteome</keyword>
<keyword evidence="5" id="KW-0999">Mitochondrion inner membrane</keyword>
<evidence type="ECO:0000256" key="7">
    <source>
        <dbReference type="ARBA" id="ARBA00022989"/>
    </source>
</evidence>
<dbReference type="OrthoDB" id="186013at2759"/>
<dbReference type="SUPFAM" id="SSF81406">
    <property type="entry name" value="Mitochondrial cytochrome c oxidase subunit IV"/>
    <property type="match status" value="1"/>
</dbReference>
<proteinExistence type="inferred from homology"/>
<protein>
    <recommendedName>
        <fullName evidence="13">Cytochrome c oxidase subunit IV</fullName>
    </recommendedName>
</protein>
<dbReference type="InterPro" id="IPR036639">
    <property type="entry name" value="Cyt_c_oxidase_su4_sf"/>
</dbReference>
<dbReference type="CDD" id="cd00922">
    <property type="entry name" value="Cyt_c_Oxidase_IV"/>
    <property type="match status" value="1"/>
</dbReference>
<keyword evidence="8" id="KW-0560">Oxidoreductase</keyword>
<keyword evidence="10" id="KW-0472">Membrane</keyword>
<sequence>MLRSTTLFRHSQRLMTPRVCQQQQYRKASSIALTDLKSRWETMSTTEQNSIAKELEEAQKGDWKALSTENKQAAYYIAFGPHGPRQPILQPGDNTKVLGGVVAVVTISSALFYLIRQNGEEKPLTTTKEWEEATNEYLREQKSNPITGISSEGYKGKGYVTIT</sequence>